<evidence type="ECO:0000256" key="2">
    <source>
        <dbReference type="RuleBase" id="RU003707"/>
    </source>
</evidence>
<reference evidence="3" key="1">
    <citation type="submission" date="2021-01" db="EMBL/GenBank/DDBJ databases">
        <authorList>
            <person name="Corre E."/>
            <person name="Pelletier E."/>
            <person name="Niang G."/>
            <person name="Scheremetjew M."/>
            <person name="Finn R."/>
            <person name="Kale V."/>
            <person name="Holt S."/>
            <person name="Cochrane G."/>
            <person name="Meng A."/>
            <person name="Brown T."/>
            <person name="Cohen L."/>
        </authorList>
    </citation>
    <scope>NUCLEOTIDE SEQUENCE</scope>
    <source>
        <strain evidence="3">CCMP622</strain>
    </source>
</reference>
<accession>A0A7S2TR28</accession>
<organism evidence="3">
    <name type="scientific">Lotharella oceanica</name>
    <dbReference type="NCBI Taxonomy" id="641309"/>
    <lineage>
        <taxon>Eukaryota</taxon>
        <taxon>Sar</taxon>
        <taxon>Rhizaria</taxon>
        <taxon>Cercozoa</taxon>
        <taxon>Chlorarachniophyceae</taxon>
        <taxon>Lotharella</taxon>
    </lineage>
</organism>
<evidence type="ECO:0000313" key="3">
    <source>
        <dbReference type="EMBL" id="CAD9763698.1"/>
    </source>
</evidence>
<dbReference type="Pfam" id="PF00378">
    <property type="entry name" value="ECH_1"/>
    <property type="match status" value="1"/>
</dbReference>
<dbReference type="InterPro" id="IPR045002">
    <property type="entry name" value="Ech1-like"/>
</dbReference>
<dbReference type="AlphaFoldDB" id="A0A7S2TR28"/>
<dbReference type="PANTHER" id="PTHR43149">
    <property type="entry name" value="ENOYL-COA HYDRATASE"/>
    <property type="match status" value="1"/>
</dbReference>
<dbReference type="InterPro" id="IPR018376">
    <property type="entry name" value="Enoyl-CoA_hyd/isom_CS"/>
</dbReference>
<dbReference type="InterPro" id="IPR029045">
    <property type="entry name" value="ClpP/crotonase-like_dom_sf"/>
</dbReference>
<dbReference type="CDD" id="cd06558">
    <property type="entry name" value="crotonase-like"/>
    <property type="match status" value="1"/>
</dbReference>
<dbReference type="PROSITE" id="PS00166">
    <property type="entry name" value="ENOYL_COA_HYDRATASE"/>
    <property type="match status" value="1"/>
</dbReference>
<sequence length="310" mass="33019">MWDRSFLPPPPPPPSRRLVYPSRQYFYSFCSSSSSSSPSFSSSASASAVTISYEGAANNIAVVTLNRPGSLNAMTVTMGEEFKKTIESLPESVRCVVLTGSGRAFSAGGDLDFLEARANDNPHHNTEEMLRFYDRFLVVRKCKVPVLSAIHGPAVGAGLCLAMATDIRVTHKECVLQFPFSALGLHPGMAATFFMPIVAGQEAAFRLLLTGDKVTGEEALKLGLVSCVEEKAEDVVTTALEMAERIAAHPHVGIATTLATLRMHQDAAVGGLKAALVREADAQAACYATPELAQKVADTKAAIASKSKNK</sequence>
<dbReference type="GO" id="GO:0016853">
    <property type="term" value="F:isomerase activity"/>
    <property type="evidence" value="ECO:0007669"/>
    <property type="project" value="InterPro"/>
</dbReference>
<protein>
    <submittedName>
        <fullName evidence="3">Uncharacterized protein</fullName>
    </submittedName>
</protein>
<dbReference type="SUPFAM" id="SSF52096">
    <property type="entry name" value="ClpP/crotonase"/>
    <property type="match status" value="1"/>
</dbReference>
<comment type="similarity">
    <text evidence="1 2">Belongs to the enoyl-CoA hydratase/isomerase family.</text>
</comment>
<gene>
    <name evidence="3" type="ORF">LSP00402_LOCUS9793</name>
</gene>
<evidence type="ECO:0000256" key="1">
    <source>
        <dbReference type="ARBA" id="ARBA00005254"/>
    </source>
</evidence>
<proteinExistence type="inferred from homology"/>
<dbReference type="EMBL" id="HBHP01015782">
    <property type="protein sequence ID" value="CAD9763698.1"/>
    <property type="molecule type" value="Transcribed_RNA"/>
</dbReference>
<dbReference type="PANTHER" id="PTHR43149:SF1">
    <property type="entry name" value="DELTA(3,5)-DELTA(2,4)-DIENOYL-COA ISOMERASE, MITOCHONDRIAL"/>
    <property type="match status" value="1"/>
</dbReference>
<dbReference type="Gene3D" id="3.90.226.10">
    <property type="entry name" value="2-enoyl-CoA Hydratase, Chain A, domain 1"/>
    <property type="match status" value="1"/>
</dbReference>
<name>A0A7S2TR28_9EUKA</name>
<dbReference type="InterPro" id="IPR001753">
    <property type="entry name" value="Enoyl-CoA_hydra/iso"/>
</dbReference>